<dbReference type="InterPro" id="IPR006091">
    <property type="entry name" value="Acyl-CoA_Oxase/DH_mid-dom"/>
</dbReference>
<evidence type="ECO:0000256" key="5">
    <source>
        <dbReference type="SAM" id="MobiDB-lite"/>
    </source>
</evidence>
<comment type="caution">
    <text evidence="9">The sequence shown here is derived from an EMBL/GenBank/DDBJ whole genome shotgun (WGS) entry which is preliminary data.</text>
</comment>
<dbReference type="Pfam" id="PF18158">
    <property type="entry name" value="AidB_N"/>
    <property type="match status" value="1"/>
</dbReference>
<comment type="similarity">
    <text evidence="1 4">Belongs to the acyl-CoA dehydrogenase family.</text>
</comment>
<keyword evidence="2 4" id="KW-0285">Flavoprotein</keyword>
<dbReference type="Pfam" id="PF00441">
    <property type="entry name" value="Acyl-CoA_dh_1"/>
    <property type="match status" value="1"/>
</dbReference>
<evidence type="ECO:0000256" key="3">
    <source>
        <dbReference type="ARBA" id="ARBA00022827"/>
    </source>
</evidence>
<keyword evidence="3 4" id="KW-0274">FAD</keyword>
<dbReference type="EMBL" id="MLQL01000008">
    <property type="protein sequence ID" value="OQE25699.1"/>
    <property type="molecule type" value="Genomic_DNA"/>
</dbReference>
<dbReference type="PANTHER" id="PTHR42707">
    <property type="entry name" value="ACYL-COA DEHYDROGENASE"/>
    <property type="match status" value="1"/>
</dbReference>
<evidence type="ECO:0000259" key="6">
    <source>
        <dbReference type="Pfam" id="PF00441"/>
    </source>
</evidence>
<evidence type="ECO:0000313" key="9">
    <source>
        <dbReference type="EMBL" id="OQE25699.1"/>
    </source>
</evidence>
<name>A0A1V6TIK4_9EURO</name>
<evidence type="ECO:0000313" key="10">
    <source>
        <dbReference type="Proteomes" id="UP000191342"/>
    </source>
</evidence>
<dbReference type="InterPro" id="IPR052904">
    <property type="entry name" value="Acyl-CoA_dehydrogenase-like"/>
</dbReference>
<feature type="domain" description="Acyl-CoA dehydrogenase/oxidase C-terminal" evidence="6">
    <location>
        <begin position="356"/>
        <end position="523"/>
    </location>
</feature>
<feature type="domain" description="Acyl-CoA oxidase/dehydrogenase middle" evidence="7">
    <location>
        <begin position="232"/>
        <end position="346"/>
    </location>
</feature>
<organism evidence="9 10">
    <name type="scientific">Penicillium flavigenum</name>
    <dbReference type="NCBI Taxonomy" id="254877"/>
    <lineage>
        <taxon>Eukaryota</taxon>
        <taxon>Fungi</taxon>
        <taxon>Dikarya</taxon>
        <taxon>Ascomycota</taxon>
        <taxon>Pezizomycotina</taxon>
        <taxon>Eurotiomycetes</taxon>
        <taxon>Eurotiomycetidae</taxon>
        <taxon>Eurotiales</taxon>
        <taxon>Aspergillaceae</taxon>
        <taxon>Penicillium</taxon>
    </lineage>
</organism>
<evidence type="ECO:0000259" key="8">
    <source>
        <dbReference type="Pfam" id="PF18158"/>
    </source>
</evidence>
<accession>A0A1V6TIK4</accession>
<dbReference type="GO" id="GO:0003995">
    <property type="term" value="F:acyl-CoA dehydrogenase activity"/>
    <property type="evidence" value="ECO:0007669"/>
    <property type="project" value="TreeGrafter"/>
</dbReference>
<dbReference type="Gene3D" id="6.10.250.600">
    <property type="match status" value="1"/>
</dbReference>
<dbReference type="OrthoDB" id="10251155at2759"/>
<dbReference type="STRING" id="254877.A0A1V6TIK4"/>
<dbReference type="AlphaFoldDB" id="A0A1V6TIK4"/>
<dbReference type="InterPro" id="IPR009075">
    <property type="entry name" value="AcylCo_DH/oxidase_C"/>
</dbReference>
<sequence length="679" mass="74834">MRLYTYFHETTDGRGPSPPHLQLLLSSPFKRFACHFLIKFTSKNNTMSSSQPATADSGYITDPGPLENTYTSDPSLQRALAWYLPSATLQSVQPHLTQFGAEAISEQVREWSADAERNVPYVKSHNVWGKRYDYDRLVTTEGWKQLGKWGARNRIVSAGYDTSLGVDRRTVQYALNYLYSPSSGLYSCPISMTDGAAFILSSRINKLPSTHPFHTAFQRLISEKDDHWTSGQWMTERAGGSDVQNTETWATYSPLVTSSGSDPLGDGDYLISGFKFFSSATDANLALLLAKTPSGKLSTFLAPLRRTVVGGDGVSRVVSNGVRIHRLKNKLGTKELPTAELELKDMRAHLIGELDQGIVTIAPLLNVTRLHTFVGSLAGWRRAISITKSFAKARTTVGEPLWLIPMHLRLLADMEVKHRGAMNLAWFTVALFGVVEDQTPSSNKLAHLPQPGKEAEVVFRTLTATAKAVISKMATAGIQECQESMGGVGYMDEADEPEFSISRILRNNAVNSIWEGTTNVLASEFVRFLIKKDNLKIFGTWLDRTLTLIQSVDLRNTLTAAWLALRARFTTQDPASTVADGRRFMFTLAWILSGALLALDTERDNDAVTAEIARRWILSAEGGVGEQVFHDIVTVSGTASATSGGEEHLQWDCRIAWGVDLPANRASGHRSLQKAGSKL</sequence>
<dbReference type="SUPFAM" id="SSF56645">
    <property type="entry name" value="Acyl-CoA dehydrogenase NM domain-like"/>
    <property type="match status" value="1"/>
</dbReference>
<comment type="cofactor">
    <cofactor evidence="4">
        <name>FAD</name>
        <dbReference type="ChEBI" id="CHEBI:57692"/>
    </cofactor>
</comment>
<dbReference type="PANTHER" id="PTHR42707:SF2">
    <property type="entry name" value="ACD11 DEHYDROGENASE"/>
    <property type="match status" value="1"/>
</dbReference>
<evidence type="ECO:0000256" key="1">
    <source>
        <dbReference type="ARBA" id="ARBA00009347"/>
    </source>
</evidence>
<dbReference type="Pfam" id="PF02770">
    <property type="entry name" value="Acyl-CoA_dh_M"/>
    <property type="match status" value="1"/>
</dbReference>
<evidence type="ECO:0000256" key="2">
    <source>
        <dbReference type="ARBA" id="ARBA00022630"/>
    </source>
</evidence>
<proteinExistence type="inferred from homology"/>
<reference evidence="10" key="1">
    <citation type="journal article" date="2017" name="Nat. Microbiol.">
        <title>Global analysis of biosynthetic gene clusters reveals vast potential of secondary metabolite production in Penicillium species.</title>
        <authorList>
            <person name="Nielsen J.C."/>
            <person name="Grijseels S."/>
            <person name="Prigent S."/>
            <person name="Ji B."/>
            <person name="Dainat J."/>
            <person name="Nielsen K.F."/>
            <person name="Frisvad J.C."/>
            <person name="Workman M."/>
            <person name="Nielsen J."/>
        </authorList>
    </citation>
    <scope>NUCLEOTIDE SEQUENCE [LARGE SCALE GENOMIC DNA]</scope>
    <source>
        <strain evidence="10">IBT 14082</strain>
    </source>
</reference>
<dbReference type="Gene3D" id="1.20.140.10">
    <property type="entry name" value="Butyryl-CoA Dehydrogenase, subunit A, domain 3"/>
    <property type="match status" value="1"/>
</dbReference>
<keyword evidence="10" id="KW-1185">Reference proteome</keyword>
<evidence type="ECO:0000256" key="4">
    <source>
        <dbReference type="RuleBase" id="RU362125"/>
    </source>
</evidence>
<feature type="region of interest" description="Disordered" evidence="5">
    <location>
        <begin position="46"/>
        <end position="68"/>
    </location>
</feature>
<dbReference type="Proteomes" id="UP000191342">
    <property type="component" value="Unassembled WGS sequence"/>
</dbReference>
<gene>
    <name evidence="9" type="ORF">PENFLA_c008G04181</name>
</gene>
<dbReference type="InterPro" id="IPR009100">
    <property type="entry name" value="AcylCoA_DH/oxidase_NM_dom_sf"/>
</dbReference>
<dbReference type="InterPro" id="IPR036250">
    <property type="entry name" value="AcylCo_DH-like_C"/>
</dbReference>
<evidence type="ECO:0000259" key="7">
    <source>
        <dbReference type="Pfam" id="PF02770"/>
    </source>
</evidence>
<dbReference type="InterPro" id="IPR041504">
    <property type="entry name" value="AidB_N"/>
</dbReference>
<dbReference type="SUPFAM" id="SSF47203">
    <property type="entry name" value="Acyl-CoA dehydrogenase C-terminal domain-like"/>
    <property type="match status" value="1"/>
</dbReference>
<protein>
    <recommendedName>
        <fullName evidence="11">Acyl-CoA dehydrogenase/oxidase C-terminal domain-containing protein</fullName>
    </recommendedName>
</protein>
<dbReference type="Gene3D" id="2.40.110.20">
    <property type="match status" value="1"/>
</dbReference>
<feature type="domain" description="Adaptive response protein AidB N-terminal" evidence="8">
    <location>
        <begin position="68"/>
        <end position="202"/>
    </location>
</feature>
<keyword evidence="4" id="KW-0560">Oxidoreductase</keyword>
<evidence type="ECO:0008006" key="11">
    <source>
        <dbReference type="Google" id="ProtNLM"/>
    </source>
</evidence>